<keyword evidence="4" id="KW-0067">ATP-binding</keyword>
<evidence type="ECO:0000256" key="3">
    <source>
        <dbReference type="ARBA" id="ARBA00022741"/>
    </source>
</evidence>
<evidence type="ECO:0000313" key="6">
    <source>
        <dbReference type="EMBL" id="CAB4675011.1"/>
    </source>
</evidence>
<proteinExistence type="inferred from homology"/>
<dbReference type="PANTHER" id="PTHR43851:SF3">
    <property type="entry name" value="COENZYME Q8"/>
    <property type="match status" value="1"/>
</dbReference>
<evidence type="ECO:0000256" key="4">
    <source>
        <dbReference type="ARBA" id="ARBA00022840"/>
    </source>
</evidence>
<feature type="domain" description="ABC1 atypical kinase-like" evidence="5">
    <location>
        <begin position="102"/>
        <end position="336"/>
    </location>
</feature>
<keyword evidence="2" id="KW-0808">Transferase</keyword>
<name>A0A6J6ML91_9ZZZZ</name>
<comment type="similarity">
    <text evidence="1">Belongs to the protein kinase superfamily. ADCK protein kinase family.</text>
</comment>
<organism evidence="6">
    <name type="scientific">freshwater metagenome</name>
    <dbReference type="NCBI Taxonomy" id="449393"/>
    <lineage>
        <taxon>unclassified sequences</taxon>
        <taxon>metagenomes</taxon>
        <taxon>ecological metagenomes</taxon>
    </lineage>
</organism>
<gene>
    <name evidence="6" type="ORF">UFOPK2360_00113</name>
</gene>
<reference evidence="6" key="1">
    <citation type="submission" date="2020-05" db="EMBL/GenBank/DDBJ databases">
        <authorList>
            <person name="Chiriac C."/>
            <person name="Salcher M."/>
            <person name="Ghai R."/>
            <person name="Kavagutti S V."/>
        </authorList>
    </citation>
    <scope>NUCLEOTIDE SEQUENCE</scope>
</reference>
<dbReference type="Pfam" id="PF03109">
    <property type="entry name" value="ABC1"/>
    <property type="match status" value="1"/>
</dbReference>
<dbReference type="EMBL" id="CAEZXH010000003">
    <property type="protein sequence ID" value="CAB4675011.1"/>
    <property type="molecule type" value="Genomic_DNA"/>
</dbReference>
<dbReference type="InterPro" id="IPR004147">
    <property type="entry name" value="ABC1_dom"/>
</dbReference>
<sequence>MPSNEKSVKKDSLQTSTKIRSAKLASLPLSLAGRSAVGLGKQLIGQSNALVSSEIQEKTARQVFQVLGELKGGAMKFGQALSVFEAALPEEIAAPYRETLTKLQESAPPLPARVVHQVLAKELGEDWRDNFSSFTDKPVASASIGQVHKGVWKDGRVVAVKVQYPGAAEALISDLNQIQRFAKIFQLFMPALEMGPLLEELRARIIEEVDYQYEAQAQRAYAAEFDGDPDIAIPKVVMAADKVLVSEWLEGIPLSRIIAKGSREQRNNAGLKIARFHFTSPMRVGLLHADPHPGNFRLLEDGRLGVLDFGACNRLPNGFPEPLKNLLKHALDDDAIGLYNGFKKDGFILADVDADANLVLDYLLPLVEPLRTEKFKYSREWLRDQSTRVGDPRNPTAKIGFQLNLPPEYVLIHRVTLGTTGIFCQLGAEGNFRDEALSWFPEIAPSLSK</sequence>
<dbReference type="GO" id="GO:0005524">
    <property type="term" value="F:ATP binding"/>
    <property type="evidence" value="ECO:0007669"/>
    <property type="project" value="UniProtKB-KW"/>
</dbReference>
<dbReference type="SUPFAM" id="SSF56112">
    <property type="entry name" value="Protein kinase-like (PK-like)"/>
    <property type="match status" value="1"/>
</dbReference>
<evidence type="ECO:0000259" key="5">
    <source>
        <dbReference type="Pfam" id="PF03109"/>
    </source>
</evidence>
<evidence type="ECO:0000256" key="1">
    <source>
        <dbReference type="ARBA" id="ARBA00009670"/>
    </source>
</evidence>
<dbReference type="PANTHER" id="PTHR43851">
    <property type="match status" value="1"/>
</dbReference>
<accession>A0A6J6ML91</accession>
<dbReference type="InterPro" id="IPR011009">
    <property type="entry name" value="Kinase-like_dom_sf"/>
</dbReference>
<dbReference type="CDD" id="cd13970">
    <property type="entry name" value="ABC1_ADCK3"/>
    <property type="match status" value="1"/>
</dbReference>
<dbReference type="InterPro" id="IPR034646">
    <property type="entry name" value="ADCK3_dom"/>
</dbReference>
<dbReference type="AlphaFoldDB" id="A0A6J6ML91"/>
<evidence type="ECO:0000256" key="2">
    <source>
        <dbReference type="ARBA" id="ARBA00022679"/>
    </source>
</evidence>
<keyword evidence="3" id="KW-0547">Nucleotide-binding</keyword>
<dbReference type="InterPro" id="IPR051409">
    <property type="entry name" value="Atypical_kinase_ADCK"/>
</dbReference>
<protein>
    <submittedName>
        <fullName evidence="6">Unannotated protein</fullName>
    </submittedName>
</protein>
<dbReference type="GO" id="GO:0016740">
    <property type="term" value="F:transferase activity"/>
    <property type="evidence" value="ECO:0007669"/>
    <property type="project" value="UniProtKB-KW"/>
</dbReference>